<dbReference type="Pfam" id="PF26217">
    <property type="entry name" value="GDPGP1_N"/>
    <property type="match status" value="1"/>
</dbReference>
<keyword evidence="9" id="KW-0808">Transferase</keyword>
<proteinExistence type="inferred from homology"/>
<accession>A0ABP1RYH7</accession>
<evidence type="ECO:0000256" key="5">
    <source>
        <dbReference type="ARBA" id="ARBA00012507"/>
    </source>
</evidence>
<evidence type="ECO:0000256" key="7">
    <source>
        <dbReference type="ARBA" id="ARBA00022490"/>
    </source>
</evidence>
<dbReference type="PANTHER" id="PTHR20884">
    <property type="entry name" value="GDP-D-GLUCOSE PHOSPHORYLASE 1"/>
    <property type="match status" value="1"/>
</dbReference>
<dbReference type="InterPro" id="IPR058865">
    <property type="entry name" value="GDPGP1_C"/>
</dbReference>
<evidence type="ECO:0000256" key="6">
    <source>
        <dbReference type="ARBA" id="ARBA00018857"/>
    </source>
</evidence>
<comment type="catalytic activity">
    <reaction evidence="1">
        <text>GDP-alpha-D-glucose + phosphate = alpha-D-glucose 1-phosphate + GDP + H(+)</text>
        <dbReference type="Rhea" id="RHEA:30387"/>
        <dbReference type="ChEBI" id="CHEBI:15378"/>
        <dbReference type="ChEBI" id="CHEBI:43474"/>
        <dbReference type="ChEBI" id="CHEBI:58189"/>
        <dbReference type="ChEBI" id="CHEBI:58601"/>
        <dbReference type="ChEBI" id="CHEBI:62230"/>
        <dbReference type="EC" id="2.7.7.78"/>
    </reaction>
</comment>
<keyword evidence="17" id="KW-1185">Reference proteome</keyword>
<evidence type="ECO:0000256" key="11">
    <source>
        <dbReference type="ARBA" id="ARBA00022741"/>
    </source>
</evidence>
<evidence type="ECO:0000256" key="9">
    <source>
        <dbReference type="ARBA" id="ARBA00022679"/>
    </source>
</evidence>
<sequence>MGVFVFHYDLEHLSLSLDTNESNTSSASEVNINNSSCNGTSDNTDIVNGEVNRIIQPKINPDCDNPNKPNCDKNGVLVLEKENGLLQVDFDSKLRSLWEVAMQNDLFRYQLKENSLPSKVLPGKFNYIAQLNPDRAEKRRKPQEIQSVNQPFCADHFNFNKIDSKEILARLQPWYSSPPSKEDPSEHLLLINVSPLEYCHILLTPHRHKNQPQNLTTSGLRLALELILLNPSPNFRLGFNSLCGFASVNHEHYHAYYLEHRLYLEYAELVLVAGNCYRLQDPGYPPGFCFVLKGSVTEASLDGIVESVMKLGKYLMESNIAHNVYIVRGSTKNIQGHFDSARIFIWARESSFGAKGCEAFNPALCELAGHFPIKNEAAYETLTEEYILETLHAICDKPFQQVKNWILTNF</sequence>
<comment type="subcellular location">
    <subcellularLocation>
        <location evidence="3">Cytoplasm</location>
    </subcellularLocation>
</comment>
<protein>
    <recommendedName>
        <fullName evidence="6">GDP-D-glucose phosphorylase 1</fullName>
        <ecNumber evidence="5">2.7.7.78</ecNumber>
    </recommendedName>
</protein>
<dbReference type="Pfam" id="PF26216">
    <property type="entry name" value="GDPGP1_C"/>
    <property type="match status" value="1"/>
</dbReference>
<evidence type="ECO:0000313" key="16">
    <source>
        <dbReference type="EMBL" id="CAL8139082.1"/>
    </source>
</evidence>
<dbReference type="EMBL" id="CAXLJM020000124">
    <property type="protein sequence ID" value="CAL8139082.1"/>
    <property type="molecule type" value="Genomic_DNA"/>
</dbReference>
<dbReference type="InterPro" id="IPR026506">
    <property type="entry name" value="GDPGP"/>
</dbReference>
<gene>
    <name evidence="16" type="ORF">ODALV1_LOCUS27678</name>
</gene>
<keyword evidence="10" id="KW-0548">Nucleotidyltransferase</keyword>
<keyword evidence="11" id="KW-0547">Nucleotide-binding</keyword>
<feature type="domain" description="GDPGP1-like C-terminal" evidence="14">
    <location>
        <begin position="290"/>
        <end position="408"/>
    </location>
</feature>
<evidence type="ECO:0000256" key="4">
    <source>
        <dbReference type="ARBA" id="ARBA00006451"/>
    </source>
</evidence>
<comment type="function">
    <text evidence="2">Specific and highly efficient GDP-D-glucose phosphorylase regulating the levels of GDP-D-glucose in cells.</text>
</comment>
<dbReference type="EC" id="2.7.7.78" evidence="5"/>
<evidence type="ECO:0000256" key="3">
    <source>
        <dbReference type="ARBA" id="ARBA00004496"/>
    </source>
</evidence>
<evidence type="ECO:0000256" key="2">
    <source>
        <dbReference type="ARBA" id="ARBA00003049"/>
    </source>
</evidence>
<keyword evidence="7" id="KW-0963">Cytoplasm</keyword>
<dbReference type="PANTHER" id="PTHR20884:SF8">
    <property type="entry name" value="GDP-D-GLUCOSE PHOSPHORYLASE 1"/>
    <property type="match status" value="1"/>
</dbReference>
<organism evidence="16 17">
    <name type="scientific">Orchesella dallaii</name>
    <dbReference type="NCBI Taxonomy" id="48710"/>
    <lineage>
        <taxon>Eukaryota</taxon>
        <taxon>Metazoa</taxon>
        <taxon>Ecdysozoa</taxon>
        <taxon>Arthropoda</taxon>
        <taxon>Hexapoda</taxon>
        <taxon>Collembola</taxon>
        <taxon>Entomobryomorpha</taxon>
        <taxon>Entomobryoidea</taxon>
        <taxon>Orchesellidae</taxon>
        <taxon>Orchesellinae</taxon>
        <taxon>Orchesella</taxon>
    </lineage>
</organism>
<keyword evidence="8" id="KW-0344">Guanine-nucleotide releasing factor</keyword>
<reference evidence="16 17" key="1">
    <citation type="submission" date="2024-08" db="EMBL/GenBank/DDBJ databases">
        <authorList>
            <person name="Cucini C."/>
            <person name="Frati F."/>
        </authorList>
    </citation>
    <scope>NUCLEOTIDE SEQUENCE [LARGE SCALE GENOMIC DNA]</scope>
</reference>
<comment type="caution">
    <text evidence="16">The sequence shown here is derived from an EMBL/GenBank/DDBJ whole genome shotgun (WGS) entry which is preliminary data.</text>
</comment>
<keyword evidence="12" id="KW-0378">Hydrolase</keyword>
<name>A0ABP1RYH7_9HEXA</name>
<evidence type="ECO:0000256" key="8">
    <source>
        <dbReference type="ARBA" id="ARBA00022658"/>
    </source>
</evidence>
<evidence type="ECO:0000259" key="14">
    <source>
        <dbReference type="Pfam" id="PF26216"/>
    </source>
</evidence>
<feature type="region of interest" description="Disordered" evidence="13">
    <location>
        <begin position="21"/>
        <end position="41"/>
    </location>
</feature>
<evidence type="ECO:0000256" key="1">
    <source>
        <dbReference type="ARBA" id="ARBA00000063"/>
    </source>
</evidence>
<evidence type="ECO:0000256" key="12">
    <source>
        <dbReference type="ARBA" id="ARBA00022801"/>
    </source>
</evidence>
<evidence type="ECO:0000256" key="10">
    <source>
        <dbReference type="ARBA" id="ARBA00022695"/>
    </source>
</evidence>
<evidence type="ECO:0000259" key="15">
    <source>
        <dbReference type="Pfam" id="PF26217"/>
    </source>
</evidence>
<evidence type="ECO:0000313" key="17">
    <source>
        <dbReference type="Proteomes" id="UP001642540"/>
    </source>
</evidence>
<feature type="domain" description="GDPGP1-like N-terminal" evidence="15">
    <location>
        <begin position="90"/>
        <end position="256"/>
    </location>
</feature>
<comment type="similarity">
    <text evidence="4">Belongs to the GDPGP1 family.</text>
</comment>
<dbReference type="InterPro" id="IPR058866">
    <property type="entry name" value="GDPGP1_N"/>
</dbReference>
<dbReference type="Proteomes" id="UP001642540">
    <property type="component" value="Unassembled WGS sequence"/>
</dbReference>
<evidence type="ECO:0000256" key="13">
    <source>
        <dbReference type="SAM" id="MobiDB-lite"/>
    </source>
</evidence>